<dbReference type="SUPFAM" id="SSF102114">
    <property type="entry name" value="Radical SAM enzymes"/>
    <property type="match status" value="1"/>
</dbReference>
<dbReference type="SMART" id="SM00729">
    <property type="entry name" value="Elp3"/>
    <property type="match status" value="1"/>
</dbReference>
<dbReference type="InterPro" id="IPR051198">
    <property type="entry name" value="BchE-like"/>
</dbReference>
<evidence type="ECO:0000256" key="2">
    <source>
        <dbReference type="ARBA" id="ARBA00022691"/>
    </source>
</evidence>
<comment type="caution">
    <text evidence="7">The sequence shown here is derived from an EMBL/GenBank/DDBJ whole genome shotgun (WGS) entry which is preliminary data.</text>
</comment>
<dbReference type="RefSeq" id="WP_378248402.1">
    <property type="nucleotide sequence ID" value="NZ_JBHSKF010000006.1"/>
</dbReference>
<evidence type="ECO:0000256" key="5">
    <source>
        <dbReference type="ARBA" id="ARBA00023014"/>
    </source>
</evidence>
<keyword evidence="2" id="KW-0949">S-adenosyl-L-methionine</keyword>
<dbReference type="CDD" id="cd01335">
    <property type="entry name" value="Radical_SAM"/>
    <property type="match status" value="1"/>
</dbReference>
<dbReference type="InterPro" id="IPR007197">
    <property type="entry name" value="rSAM"/>
</dbReference>
<dbReference type="EMBL" id="JBHSKF010000006">
    <property type="protein sequence ID" value="MFC5288474.1"/>
    <property type="molecule type" value="Genomic_DNA"/>
</dbReference>
<protein>
    <submittedName>
        <fullName evidence="7">CUAEP/CCAEP-tail radical SAM (Seleno)protein</fullName>
    </submittedName>
</protein>
<evidence type="ECO:0000256" key="1">
    <source>
        <dbReference type="ARBA" id="ARBA00001966"/>
    </source>
</evidence>
<accession>A0ABW0EMB4</accession>
<evidence type="ECO:0000259" key="6">
    <source>
        <dbReference type="PROSITE" id="PS51918"/>
    </source>
</evidence>
<dbReference type="SFLD" id="SFLDS00029">
    <property type="entry name" value="Radical_SAM"/>
    <property type="match status" value="1"/>
</dbReference>
<dbReference type="SFLD" id="SFLDG01082">
    <property type="entry name" value="B12-binding_domain_containing"/>
    <property type="match status" value="1"/>
</dbReference>
<dbReference type="Proteomes" id="UP001596157">
    <property type="component" value="Unassembled WGS sequence"/>
</dbReference>
<dbReference type="InterPro" id="IPR006638">
    <property type="entry name" value="Elp3/MiaA/NifB-like_rSAM"/>
</dbReference>
<dbReference type="PROSITE" id="PS51918">
    <property type="entry name" value="RADICAL_SAM"/>
    <property type="match status" value="1"/>
</dbReference>
<gene>
    <name evidence="7" type="ORF">ACFPM7_15545</name>
</gene>
<keyword evidence="5" id="KW-0411">Iron-sulfur</keyword>
<proteinExistence type="predicted"/>
<comment type="cofactor">
    <cofactor evidence="1">
        <name>[4Fe-4S] cluster</name>
        <dbReference type="ChEBI" id="CHEBI:49883"/>
    </cofactor>
</comment>
<dbReference type="PANTHER" id="PTHR43409">
    <property type="entry name" value="ANAEROBIC MAGNESIUM-PROTOPORPHYRIN IX MONOMETHYL ESTER CYCLASE-RELATED"/>
    <property type="match status" value="1"/>
</dbReference>
<organism evidence="7 8">
    <name type="scientific">Actinokineospora guangxiensis</name>
    <dbReference type="NCBI Taxonomy" id="1490288"/>
    <lineage>
        <taxon>Bacteria</taxon>
        <taxon>Bacillati</taxon>
        <taxon>Actinomycetota</taxon>
        <taxon>Actinomycetes</taxon>
        <taxon>Pseudonocardiales</taxon>
        <taxon>Pseudonocardiaceae</taxon>
        <taxon>Actinokineospora</taxon>
    </lineage>
</organism>
<evidence type="ECO:0000313" key="7">
    <source>
        <dbReference type="EMBL" id="MFC5288474.1"/>
    </source>
</evidence>
<evidence type="ECO:0000313" key="8">
    <source>
        <dbReference type="Proteomes" id="UP001596157"/>
    </source>
</evidence>
<evidence type="ECO:0000256" key="4">
    <source>
        <dbReference type="ARBA" id="ARBA00023004"/>
    </source>
</evidence>
<keyword evidence="3" id="KW-0479">Metal-binding</keyword>
<dbReference type="InterPro" id="IPR054699">
    <property type="entry name" value="rSAM_CUAEP"/>
</dbReference>
<reference evidence="8" key="1">
    <citation type="journal article" date="2019" name="Int. J. Syst. Evol. Microbiol.">
        <title>The Global Catalogue of Microorganisms (GCM) 10K type strain sequencing project: providing services to taxonomists for standard genome sequencing and annotation.</title>
        <authorList>
            <consortium name="The Broad Institute Genomics Platform"/>
            <consortium name="The Broad Institute Genome Sequencing Center for Infectious Disease"/>
            <person name="Wu L."/>
            <person name="Ma J."/>
        </authorList>
    </citation>
    <scope>NUCLEOTIDE SEQUENCE [LARGE SCALE GENOMIC DNA]</scope>
    <source>
        <strain evidence="8">CCUG 59778</strain>
    </source>
</reference>
<evidence type="ECO:0000256" key="3">
    <source>
        <dbReference type="ARBA" id="ARBA00022723"/>
    </source>
</evidence>
<name>A0ABW0EMB4_9PSEU</name>
<keyword evidence="8" id="KW-1185">Reference proteome</keyword>
<dbReference type="PANTHER" id="PTHR43409:SF7">
    <property type="entry name" value="BLL1977 PROTEIN"/>
    <property type="match status" value="1"/>
</dbReference>
<dbReference type="Gene3D" id="3.80.30.20">
    <property type="entry name" value="tm_1862 like domain"/>
    <property type="match status" value="1"/>
</dbReference>
<dbReference type="NCBIfam" id="NF040546">
    <property type="entry name" value="rSAM_CUAEP"/>
    <property type="match status" value="1"/>
</dbReference>
<keyword evidence="4" id="KW-0408">Iron</keyword>
<dbReference type="InterPro" id="IPR058240">
    <property type="entry name" value="rSAM_sf"/>
</dbReference>
<dbReference type="InterPro" id="IPR023404">
    <property type="entry name" value="rSAM_horseshoe"/>
</dbReference>
<dbReference type="Pfam" id="PF04055">
    <property type="entry name" value="Radical_SAM"/>
    <property type="match status" value="1"/>
</dbReference>
<sequence>MLISTYDLGHQPFGLASPASWLRAAGCEVTTLDLAIDTLDPDAVGEADLIALYLPMHTATRLGMSVLDRLRELGVRAHLCAYGLYAPANETLLRAKGVQTVLGGEFEEQLVTLARRVRTSERPDDSATADKRDLPLITLDRLSFRVPDRQGLPTLDRYGAMTFPGSDDRVVAYTEATRGCKHLCRHCPVVPVYKGKFRVVQREVVLGDIEHQIRAGAQHITFGDPDFFNGPAHAMALVRELHQRHPTITYDVVIKIQHLVDHDDLLPELARTGCVLVTSAVEAFDEHTLEVFDKRHTREDFARAVALLRASGIAFAPTFVAFTPWTTRESYIDFLTSIHEFGLVGNVPPVQYAIRLLVPRESRLLEWPGMLDFLGEFDDEALSHPWVHPDPLVDRLQEEVFALVDEHGATASRAEVFAMICARTAELVGQPLAQRLLSLDPADEVEQIPQPSEPWFCCAEPGRNQWDIV</sequence>
<feature type="domain" description="Radical SAM core" evidence="6">
    <location>
        <begin position="166"/>
        <end position="399"/>
    </location>
</feature>